<proteinExistence type="predicted"/>
<evidence type="ECO:0000313" key="2">
    <source>
        <dbReference type="Proteomes" id="UP000563898"/>
    </source>
</evidence>
<dbReference type="RefSeq" id="WP_006372997.1">
    <property type="nucleotide sequence ID" value="NZ_CP116236.1"/>
</dbReference>
<protein>
    <recommendedName>
        <fullName evidence="3">Mycothiol-dependent maleylpyruvate isomerase metal-binding domain-containing protein</fullName>
    </recommendedName>
</protein>
<reference evidence="1 2" key="1">
    <citation type="submission" date="2020-04" db="EMBL/GenBank/DDBJ databases">
        <title>MicrobeNet Type strains.</title>
        <authorList>
            <person name="Nicholson A.C."/>
        </authorList>
    </citation>
    <scope>NUCLEOTIDE SEQUENCE [LARGE SCALE GENOMIC DNA]</scope>
    <source>
        <strain evidence="1 2">ATCC BAA-14</strain>
    </source>
</reference>
<sequence length="223" mass="24299">MTTITRLPSDLSRLGREFDMLDTIVTMMGDERFEASADNGLPRREVIARLAHSGVELTAAVWAALDSPRTAAQPGTHATGAGESPDEVRRRLRESQRVFLDAATHLEECSPDAVINCRSVDLRPRDVVPQRIADIVLANDAVSSVWSLDEADPDSVLDALDAMVRRLEIRADVAPLTITTIEGDEWTVHGGGALVHGTREFVASWLARGADDEGSLPRVPRWG</sequence>
<evidence type="ECO:0000313" key="1">
    <source>
        <dbReference type="EMBL" id="NKY05168.1"/>
    </source>
</evidence>
<dbReference type="EMBL" id="JAAXPC010000029">
    <property type="protein sequence ID" value="NKY05168.1"/>
    <property type="molecule type" value="Genomic_DNA"/>
</dbReference>
<dbReference type="AlphaFoldDB" id="A0A846WTW8"/>
<name>A0A846WTW8_9ACTN</name>
<organism evidence="1 2">
    <name type="scientific">Gordonia polyisoprenivorans</name>
    <dbReference type="NCBI Taxonomy" id="84595"/>
    <lineage>
        <taxon>Bacteria</taxon>
        <taxon>Bacillati</taxon>
        <taxon>Actinomycetota</taxon>
        <taxon>Actinomycetes</taxon>
        <taxon>Mycobacteriales</taxon>
        <taxon>Gordoniaceae</taxon>
        <taxon>Gordonia</taxon>
    </lineage>
</organism>
<comment type="caution">
    <text evidence="1">The sequence shown here is derived from an EMBL/GenBank/DDBJ whole genome shotgun (WGS) entry which is preliminary data.</text>
</comment>
<evidence type="ECO:0008006" key="3">
    <source>
        <dbReference type="Google" id="ProtNLM"/>
    </source>
</evidence>
<dbReference type="Proteomes" id="UP000563898">
    <property type="component" value="Unassembled WGS sequence"/>
</dbReference>
<accession>A0A846WTW8</accession>
<gene>
    <name evidence="1" type="ORF">HGA05_26790</name>
</gene>